<keyword evidence="2" id="KW-1185">Reference proteome</keyword>
<comment type="caution">
    <text evidence="1">The sequence shown here is derived from an EMBL/GenBank/DDBJ whole genome shotgun (WGS) entry which is preliminary data.</text>
</comment>
<organism evidence="1 2">
    <name type="scientific">Araneus ventricosus</name>
    <name type="common">Orbweaver spider</name>
    <name type="synonym">Epeira ventricosa</name>
    <dbReference type="NCBI Taxonomy" id="182803"/>
    <lineage>
        <taxon>Eukaryota</taxon>
        <taxon>Metazoa</taxon>
        <taxon>Ecdysozoa</taxon>
        <taxon>Arthropoda</taxon>
        <taxon>Chelicerata</taxon>
        <taxon>Arachnida</taxon>
        <taxon>Araneae</taxon>
        <taxon>Araneomorphae</taxon>
        <taxon>Entelegynae</taxon>
        <taxon>Araneoidea</taxon>
        <taxon>Araneidae</taxon>
        <taxon>Araneus</taxon>
    </lineage>
</organism>
<accession>A0A4Y2UUD0</accession>
<evidence type="ECO:0000313" key="2">
    <source>
        <dbReference type="Proteomes" id="UP000499080"/>
    </source>
</evidence>
<evidence type="ECO:0000313" key="1">
    <source>
        <dbReference type="EMBL" id="GBO15724.1"/>
    </source>
</evidence>
<gene>
    <name evidence="1" type="ORF">AVEN_223419_1</name>
</gene>
<dbReference type="Proteomes" id="UP000499080">
    <property type="component" value="Unassembled WGS sequence"/>
</dbReference>
<reference evidence="1 2" key="1">
    <citation type="journal article" date="2019" name="Sci. Rep.">
        <title>Orb-weaving spider Araneus ventricosus genome elucidates the spidroin gene catalogue.</title>
        <authorList>
            <person name="Kono N."/>
            <person name="Nakamura H."/>
            <person name="Ohtoshi R."/>
            <person name="Moran D.A.P."/>
            <person name="Shinohara A."/>
            <person name="Yoshida Y."/>
            <person name="Fujiwara M."/>
            <person name="Mori M."/>
            <person name="Tomita M."/>
            <person name="Arakawa K."/>
        </authorList>
    </citation>
    <scope>NUCLEOTIDE SEQUENCE [LARGE SCALE GENOMIC DNA]</scope>
</reference>
<proteinExistence type="predicted"/>
<dbReference type="AlphaFoldDB" id="A0A4Y2UUD0"/>
<sequence length="154" mass="17148">MTMATYASSLSKLLHQTSTKALGPYEIWRSSDTLSRWISSGIGFGTSGCETETLPLGNRGVPDIRKVKGNPQISMPKLASDGEKTFGKSCNPDTVCRVLRKEDKKHRKTSLAKSTTRLLTCKTFGINFNTMVHSLLWRIVGTYILQSRFCEQNV</sequence>
<dbReference type="EMBL" id="BGPR01039714">
    <property type="protein sequence ID" value="GBO15724.1"/>
    <property type="molecule type" value="Genomic_DNA"/>
</dbReference>
<protein>
    <submittedName>
        <fullName evidence="1">Uncharacterized protein</fullName>
    </submittedName>
</protein>
<name>A0A4Y2UUD0_ARAVE</name>